<comment type="caution">
    <text evidence="1">The sequence shown here is derived from an EMBL/GenBank/DDBJ whole genome shotgun (WGS) entry which is preliminary data.</text>
</comment>
<reference evidence="1 2" key="1">
    <citation type="submission" date="2024-03" db="EMBL/GenBank/DDBJ databases">
        <title>Human intestinal bacterial collection.</title>
        <authorList>
            <person name="Pauvert C."/>
            <person name="Hitch T.C.A."/>
            <person name="Clavel T."/>
        </authorList>
    </citation>
    <scope>NUCLEOTIDE SEQUENCE [LARGE SCALE GENOMIC DNA]</scope>
    <source>
        <strain evidence="1 2">CLA-AP-H34</strain>
    </source>
</reference>
<name>A0ABV1EK53_9FIRM</name>
<dbReference type="EMBL" id="JBBMFT010000001">
    <property type="protein sequence ID" value="MEQ2454961.1"/>
    <property type="molecule type" value="Genomic_DNA"/>
</dbReference>
<dbReference type="Pfam" id="PF08890">
    <property type="entry name" value="Phage_TAC_5"/>
    <property type="match status" value="1"/>
</dbReference>
<evidence type="ECO:0000313" key="1">
    <source>
        <dbReference type="EMBL" id="MEQ2454961.1"/>
    </source>
</evidence>
<dbReference type="Gene3D" id="3.30.2220.30">
    <property type="match status" value="1"/>
</dbReference>
<dbReference type="InterPro" id="IPR014986">
    <property type="entry name" value="XkdN-like"/>
</dbReference>
<sequence length="135" mass="15390">MDKNSNLAAGLLDLPEFEPERRRVRLPRLGMEWVLQEVPYDRVMRCRRERDPNLFLILEATVSPNLRDKAWYEGKMGCPTPVDALKKQLRVGELDKLVRVIDRLNGYGAGSVLELSDEELEGQALGAALENLEKN</sequence>
<dbReference type="RefSeq" id="WP_349138638.1">
    <property type="nucleotide sequence ID" value="NZ_JBBMFT010000001.1"/>
</dbReference>
<gene>
    <name evidence="1" type="ORF">WMO45_00345</name>
</gene>
<keyword evidence="2" id="KW-1185">Reference proteome</keyword>
<proteinExistence type="predicted"/>
<organism evidence="1 2">
    <name type="scientific">Flavonifractor hominis</name>
    <dbReference type="NCBI Taxonomy" id="3133178"/>
    <lineage>
        <taxon>Bacteria</taxon>
        <taxon>Bacillati</taxon>
        <taxon>Bacillota</taxon>
        <taxon>Clostridia</taxon>
        <taxon>Eubacteriales</taxon>
        <taxon>Oscillospiraceae</taxon>
        <taxon>Flavonifractor</taxon>
    </lineage>
</organism>
<protein>
    <submittedName>
        <fullName evidence="1">Uncharacterized protein</fullName>
    </submittedName>
</protein>
<dbReference type="Proteomes" id="UP001440599">
    <property type="component" value="Unassembled WGS sequence"/>
</dbReference>
<accession>A0ABV1EK53</accession>
<dbReference type="InterPro" id="IPR038559">
    <property type="entry name" value="XkdN-like_sf"/>
</dbReference>
<evidence type="ECO:0000313" key="2">
    <source>
        <dbReference type="Proteomes" id="UP001440599"/>
    </source>
</evidence>